<dbReference type="Proteomes" id="UP000053477">
    <property type="component" value="Unassembled WGS sequence"/>
</dbReference>
<keyword evidence="8" id="KW-1185">Reference proteome</keyword>
<accession>A0A0H2R8S8</accession>
<keyword evidence="3 4" id="KW-0326">Glycosidase</keyword>
<feature type="domain" description="Glycoside hydrolase family 5" evidence="6">
    <location>
        <begin position="92"/>
        <end position="195"/>
    </location>
</feature>
<dbReference type="Pfam" id="PF00150">
    <property type="entry name" value="Cellulase"/>
    <property type="match status" value="1"/>
</dbReference>
<evidence type="ECO:0000313" key="8">
    <source>
        <dbReference type="Proteomes" id="UP000053477"/>
    </source>
</evidence>
<evidence type="ECO:0000256" key="2">
    <source>
        <dbReference type="ARBA" id="ARBA00022801"/>
    </source>
</evidence>
<dbReference type="PANTHER" id="PTHR31297:SF42">
    <property type="entry name" value="GLYCOSIDE HYDROLASE FAMILY 5 DOMAIN-CONTAINING PROTEIN"/>
    <property type="match status" value="1"/>
</dbReference>
<evidence type="ECO:0000256" key="4">
    <source>
        <dbReference type="RuleBase" id="RU361153"/>
    </source>
</evidence>
<feature type="signal peptide" evidence="5">
    <location>
        <begin position="1"/>
        <end position="24"/>
    </location>
</feature>
<dbReference type="GO" id="GO:0008422">
    <property type="term" value="F:beta-glucosidase activity"/>
    <property type="evidence" value="ECO:0007669"/>
    <property type="project" value="TreeGrafter"/>
</dbReference>
<evidence type="ECO:0000259" key="6">
    <source>
        <dbReference type="Pfam" id="PF00150"/>
    </source>
</evidence>
<dbReference type="Gene3D" id="3.20.20.80">
    <property type="entry name" value="Glycosidases"/>
    <property type="match status" value="2"/>
</dbReference>
<comment type="similarity">
    <text evidence="1 4">Belongs to the glycosyl hydrolase 5 (cellulase A) family.</text>
</comment>
<evidence type="ECO:0000256" key="1">
    <source>
        <dbReference type="ARBA" id="ARBA00005641"/>
    </source>
</evidence>
<organism evidence="7 8">
    <name type="scientific">Schizopora paradoxa</name>
    <dbReference type="NCBI Taxonomy" id="27342"/>
    <lineage>
        <taxon>Eukaryota</taxon>
        <taxon>Fungi</taxon>
        <taxon>Dikarya</taxon>
        <taxon>Basidiomycota</taxon>
        <taxon>Agaricomycotina</taxon>
        <taxon>Agaricomycetes</taxon>
        <taxon>Hymenochaetales</taxon>
        <taxon>Schizoporaceae</taxon>
        <taxon>Schizopora</taxon>
    </lineage>
</organism>
<reference evidence="7 8" key="1">
    <citation type="submission" date="2015-04" db="EMBL/GenBank/DDBJ databases">
        <title>Complete genome sequence of Schizopora paradoxa KUC8140, a cosmopolitan wood degrader in East Asia.</title>
        <authorList>
            <consortium name="DOE Joint Genome Institute"/>
            <person name="Min B."/>
            <person name="Park H."/>
            <person name="Jang Y."/>
            <person name="Kim J.-J."/>
            <person name="Kim K.H."/>
            <person name="Pangilinan J."/>
            <person name="Lipzen A."/>
            <person name="Riley R."/>
            <person name="Grigoriev I.V."/>
            <person name="Spatafora J.W."/>
            <person name="Choi I.-G."/>
        </authorList>
    </citation>
    <scope>NUCLEOTIDE SEQUENCE [LARGE SCALE GENOMIC DNA]</scope>
    <source>
        <strain evidence="7 8">KUC8140</strain>
    </source>
</reference>
<dbReference type="InterPro" id="IPR050386">
    <property type="entry name" value="Glycosyl_hydrolase_5"/>
</dbReference>
<dbReference type="SUPFAM" id="SSF51445">
    <property type="entry name" value="(Trans)glycosidases"/>
    <property type="match status" value="1"/>
</dbReference>
<dbReference type="GO" id="GO:0005576">
    <property type="term" value="C:extracellular region"/>
    <property type="evidence" value="ECO:0007669"/>
    <property type="project" value="TreeGrafter"/>
</dbReference>
<dbReference type="InterPro" id="IPR001547">
    <property type="entry name" value="Glyco_hydro_5"/>
</dbReference>
<dbReference type="GO" id="GO:0009251">
    <property type="term" value="P:glucan catabolic process"/>
    <property type="evidence" value="ECO:0007669"/>
    <property type="project" value="TreeGrafter"/>
</dbReference>
<evidence type="ECO:0000256" key="3">
    <source>
        <dbReference type="ARBA" id="ARBA00023295"/>
    </source>
</evidence>
<dbReference type="GO" id="GO:0009986">
    <property type="term" value="C:cell surface"/>
    <property type="evidence" value="ECO:0007669"/>
    <property type="project" value="TreeGrafter"/>
</dbReference>
<dbReference type="EMBL" id="KQ086120">
    <property type="protein sequence ID" value="KLO07787.1"/>
    <property type="molecule type" value="Genomic_DNA"/>
</dbReference>
<dbReference type="InParanoid" id="A0A0H2R8S8"/>
<dbReference type="PANTHER" id="PTHR31297">
    <property type="entry name" value="GLUCAN ENDO-1,6-BETA-GLUCOSIDASE B"/>
    <property type="match status" value="1"/>
</dbReference>
<protein>
    <submittedName>
        <fullName evidence="7">Glycoside hydrolase family 5 protein</fullName>
    </submittedName>
</protein>
<keyword evidence="5" id="KW-0732">Signal</keyword>
<keyword evidence="2 4" id="KW-0378">Hydrolase</keyword>
<proteinExistence type="inferred from homology"/>
<evidence type="ECO:0000256" key="5">
    <source>
        <dbReference type="SAM" id="SignalP"/>
    </source>
</evidence>
<evidence type="ECO:0000313" key="7">
    <source>
        <dbReference type="EMBL" id="KLO07787.1"/>
    </source>
</evidence>
<dbReference type="InterPro" id="IPR017853">
    <property type="entry name" value="GH"/>
</dbReference>
<gene>
    <name evidence="7" type="ORF">SCHPADRAFT_881182</name>
</gene>
<dbReference type="OrthoDB" id="1887033at2759"/>
<dbReference type="AlphaFoldDB" id="A0A0H2R8S8"/>
<name>A0A0H2R8S8_9AGAM</name>
<sequence length="471" mass="51882">MKMLLQTLLTLFPFLLLKFSSVRATSLPGGPNGKIYGVNLGSWLVLEPWMLPQEWLDMGGEICDQCSTCIASEWAFTRAYPDTADAIFDDHWETWFTQSDVDKLVEYGINTVRIPLGFWIVESLVERSHEFYPRGGIKQLKRGLKQLKAAGIHAILDHHALPGIQTPGQMFTGNCTSNVQFYTPPNYHRALVWTAVMTGLSHLDPDFGSVFSIQAVNEPIMDASQTPGYGDFQVNFVKVVRAVELALGMPVAADDGLLSSILSGISGGNVTASLLKASETMQSDSDVANALAEATPILADILVQLESSSALSEGAPLRSPLVTNFMDVGWQHNNPSNPANAQIGPQGYDNHLYYSFGGVAAANPEAYMQSICNLQRVKTDAAKGNSPLWFGEWALPTQFSATDDFLYRWADAQKLMYSQGAGWIFWNFKVEVSEKAGDLARQWSYFEGVERGYLTRDPSELNDNSVCANYV</sequence>
<dbReference type="STRING" id="27342.A0A0H2R8S8"/>
<feature type="chain" id="PRO_5005201647" evidence="5">
    <location>
        <begin position="25"/>
        <end position="471"/>
    </location>
</feature>